<evidence type="ECO:0000256" key="1">
    <source>
        <dbReference type="SAM" id="Phobius"/>
    </source>
</evidence>
<organism evidence="2">
    <name type="scientific">marine metagenome</name>
    <dbReference type="NCBI Taxonomy" id="408172"/>
    <lineage>
        <taxon>unclassified sequences</taxon>
        <taxon>metagenomes</taxon>
        <taxon>ecological metagenomes</taxon>
    </lineage>
</organism>
<keyword evidence="1" id="KW-0472">Membrane</keyword>
<gene>
    <name evidence="2" type="ORF">METZ01_LOCUS420777</name>
</gene>
<name>A0A382XAB8_9ZZZZ</name>
<reference evidence="2" key="1">
    <citation type="submission" date="2018-05" db="EMBL/GenBank/DDBJ databases">
        <authorList>
            <person name="Lanie J.A."/>
            <person name="Ng W.-L."/>
            <person name="Kazmierczak K.M."/>
            <person name="Andrzejewski T.M."/>
            <person name="Davidsen T.M."/>
            <person name="Wayne K.J."/>
            <person name="Tettelin H."/>
            <person name="Glass J.I."/>
            <person name="Rusch D."/>
            <person name="Podicherti R."/>
            <person name="Tsui H.-C.T."/>
            <person name="Winkler M.E."/>
        </authorList>
    </citation>
    <scope>NUCLEOTIDE SEQUENCE</scope>
</reference>
<sequence>MGHVGNLNVFYEGTAGPYPVRVIIRPPGVVPGLAEITVRALGEGVNRVTVQPIKFDAGPEGAPPPDEAVPISDDQLLFSSELWLMDFGSYSVNVHLYGEKGHGTVIVPVNSIATRTLEMAAGLKSILLILMILLVGGGVS</sequence>
<dbReference type="EMBL" id="UINC01166136">
    <property type="protein sequence ID" value="SVD67923.1"/>
    <property type="molecule type" value="Genomic_DNA"/>
</dbReference>
<feature type="non-terminal residue" evidence="2">
    <location>
        <position position="140"/>
    </location>
</feature>
<keyword evidence="1" id="KW-1133">Transmembrane helix</keyword>
<keyword evidence="1" id="KW-0812">Transmembrane</keyword>
<feature type="transmembrane region" description="Helical" evidence="1">
    <location>
        <begin position="121"/>
        <end position="139"/>
    </location>
</feature>
<proteinExistence type="predicted"/>
<dbReference type="AlphaFoldDB" id="A0A382XAB8"/>
<accession>A0A382XAB8</accession>
<protein>
    <submittedName>
        <fullName evidence="2">Uncharacterized protein</fullName>
    </submittedName>
</protein>
<evidence type="ECO:0000313" key="2">
    <source>
        <dbReference type="EMBL" id="SVD67923.1"/>
    </source>
</evidence>